<dbReference type="Proteomes" id="UP000243650">
    <property type="component" value="Unassembled WGS sequence"/>
</dbReference>
<protein>
    <recommendedName>
        <fullName evidence="4">Lipoprotein</fullName>
    </recommendedName>
</protein>
<evidence type="ECO:0000256" key="1">
    <source>
        <dbReference type="SAM" id="SignalP"/>
    </source>
</evidence>
<feature type="chain" id="PRO_5039150098" description="Lipoprotein" evidence="1">
    <location>
        <begin position="19"/>
        <end position="122"/>
    </location>
</feature>
<sequence>MRYTLLFILILLSACSNSNDSSEESSPSYQTLLTENDGEYATYAMVESEERVHELVSRLRSPEYKHVLSNRTGEARNADDAHYTDLEPSGVPAYFVFDNDGLIFQTTDEEEFFSYLDDLSPE</sequence>
<dbReference type="EMBL" id="PVNS01000003">
    <property type="protein sequence ID" value="PRO66481.1"/>
    <property type="molecule type" value="Genomic_DNA"/>
</dbReference>
<keyword evidence="1" id="KW-0732">Signal</keyword>
<keyword evidence="3" id="KW-1185">Reference proteome</keyword>
<gene>
    <name evidence="2" type="ORF">C6I21_03835</name>
</gene>
<name>A0A2P6MJN8_ALKUR</name>
<proteinExistence type="predicted"/>
<dbReference type="OrthoDB" id="2855280at2"/>
<reference evidence="2 3" key="1">
    <citation type="submission" date="2018-03" db="EMBL/GenBank/DDBJ databases">
        <title>Bacillus urumqiensis sp. nov., a moderately haloalkaliphilic bacterium isolated from a salt lake.</title>
        <authorList>
            <person name="Zhao B."/>
            <person name="Liao Z."/>
        </authorList>
    </citation>
    <scope>NUCLEOTIDE SEQUENCE [LARGE SCALE GENOMIC DNA]</scope>
    <source>
        <strain evidence="2 3">BZ-SZ-XJ18</strain>
    </source>
</reference>
<dbReference type="PROSITE" id="PS51257">
    <property type="entry name" value="PROKAR_LIPOPROTEIN"/>
    <property type="match status" value="1"/>
</dbReference>
<accession>A0A2P6MJN8</accession>
<evidence type="ECO:0008006" key="4">
    <source>
        <dbReference type="Google" id="ProtNLM"/>
    </source>
</evidence>
<dbReference type="RefSeq" id="WP_105958119.1">
    <property type="nucleotide sequence ID" value="NZ_PVNS01000003.1"/>
</dbReference>
<evidence type="ECO:0000313" key="2">
    <source>
        <dbReference type="EMBL" id="PRO66481.1"/>
    </source>
</evidence>
<feature type="signal peptide" evidence="1">
    <location>
        <begin position="1"/>
        <end position="18"/>
    </location>
</feature>
<comment type="caution">
    <text evidence="2">The sequence shown here is derived from an EMBL/GenBank/DDBJ whole genome shotgun (WGS) entry which is preliminary data.</text>
</comment>
<evidence type="ECO:0000313" key="3">
    <source>
        <dbReference type="Proteomes" id="UP000243650"/>
    </source>
</evidence>
<dbReference type="AlphaFoldDB" id="A0A2P6MJN8"/>
<organism evidence="2 3">
    <name type="scientific">Alkalicoccus urumqiensis</name>
    <name type="common">Bacillus urumqiensis</name>
    <dbReference type="NCBI Taxonomy" id="1548213"/>
    <lineage>
        <taxon>Bacteria</taxon>
        <taxon>Bacillati</taxon>
        <taxon>Bacillota</taxon>
        <taxon>Bacilli</taxon>
        <taxon>Bacillales</taxon>
        <taxon>Bacillaceae</taxon>
        <taxon>Alkalicoccus</taxon>
    </lineage>
</organism>